<evidence type="ECO:0000313" key="2">
    <source>
        <dbReference type="EMBL" id="VVO41450.1"/>
    </source>
</evidence>
<proteinExistence type="predicted"/>
<reference evidence="2 3" key="1">
    <citation type="submission" date="2019-09" db="EMBL/GenBank/DDBJ databases">
        <authorList>
            <person name="Chandra G."/>
            <person name="Truman W A."/>
        </authorList>
    </citation>
    <scope>NUCLEOTIDE SEQUENCE [LARGE SCALE GENOMIC DNA]</scope>
    <source>
        <strain evidence="2">PS704</strain>
    </source>
</reference>
<organism evidence="2 3">
    <name type="scientific">Pseudomonas fluorescens</name>
    <dbReference type="NCBI Taxonomy" id="294"/>
    <lineage>
        <taxon>Bacteria</taxon>
        <taxon>Pseudomonadati</taxon>
        <taxon>Pseudomonadota</taxon>
        <taxon>Gammaproteobacteria</taxon>
        <taxon>Pseudomonadales</taxon>
        <taxon>Pseudomonadaceae</taxon>
        <taxon>Pseudomonas</taxon>
    </lineage>
</organism>
<evidence type="ECO:0000256" key="1">
    <source>
        <dbReference type="SAM" id="MobiDB-lite"/>
    </source>
</evidence>
<gene>
    <name evidence="2" type="ORF">PS704_05896</name>
</gene>
<evidence type="ECO:0000313" key="3">
    <source>
        <dbReference type="Proteomes" id="UP000326557"/>
    </source>
</evidence>
<sequence length="263" mass="28244">MVVPLPDLRHFSVEATDVVVHQVVAVIAAILIEGFGDFALGIAGDVAPHATIFGGQLRRDRTVGVDGVAAVDKEIWQAQTHGFIDAHAANVRVDAEALADGVAAPDKADVAPGLRHAAQVTEPGFAGDATLSVFEMHAIENRLVGGQTGELDPRGEIAAGIRQWRDKTPRVAEQTAGVPFHHHPRRTIAAAPDHRPVAQHVAGLHAIGELRPVLDRRNHRRREAGKQNPGADRLYDTTATEVEFAHGVLPEKGKLKHDRVNRA</sequence>
<name>A0A5E7FQF8_PSEFL</name>
<accession>A0A5E7FQF8</accession>
<feature type="region of interest" description="Disordered" evidence="1">
    <location>
        <begin position="215"/>
        <end position="236"/>
    </location>
</feature>
<dbReference type="Proteomes" id="UP000326557">
    <property type="component" value="Unassembled WGS sequence"/>
</dbReference>
<protein>
    <submittedName>
        <fullName evidence="2">Uncharacterized protein</fullName>
    </submittedName>
</protein>
<dbReference type="AlphaFoldDB" id="A0A5E7FQF8"/>
<dbReference type="EMBL" id="CABVHP010000043">
    <property type="protein sequence ID" value="VVO41450.1"/>
    <property type="molecule type" value="Genomic_DNA"/>
</dbReference>